<sequence>MPPESESRYLQKCCPKDLRNIPAKGSGEHNKPQAALQVNSILSTFHSLNYIKSTVITQGAHTFEWFGGRDSTVYCRTNNLHKDCGLSLGVAQLLERSVRRTENRSVSWETGGKRPLGRPRRRWEDNIKMDLREVGYDDRDWINLAQDRDRWRAYVRAAMNLRVPEKPFVISEKARARKPVLCTGVRLVCVRICVSIRRPEFECSGPQLEGPEFECSGPQLRDPSSSTVNCL</sequence>
<dbReference type="EMBL" id="JAJSOF020000003">
    <property type="protein sequence ID" value="KAJ4449500.1"/>
    <property type="molecule type" value="Genomic_DNA"/>
</dbReference>
<protein>
    <submittedName>
        <fullName evidence="1">Uncharacterized protein</fullName>
    </submittedName>
</protein>
<accession>A0ABQ8TS49</accession>
<organism evidence="1 2">
    <name type="scientific">Periplaneta americana</name>
    <name type="common">American cockroach</name>
    <name type="synonym">Blatta americana</name>
    <dbReference type="NCBI Taxonomy" id="6978"/>
    <lineage>
        <taxon>Eukaryota</taxon>
        <taxon>Metazoa</taxon>
        <taxon>Ecdysozoa</taxon>
        <taxon>Arthropoda</taxon>
        <taxon>Hexapoda</taxon>
        <taxon>Insecta</taxon>
        <taxon>Pterygota</taxon>
        <taxon>Neoptera</taxon>
        <taxon>Polyneoptera</taxon>
        <taxon>Dictyoptera</taxon>
        <taxon>Blattodea</taxon>
        <taxon>Blattoidea</taxon>
        <taxon>Blattidae</taxon>
        <taxon>Blattinae</taxon>
        <taxon>Periplaneta</taxon>
    </lineage>
</organism>
<gene>
    <name evidence="1" type="ORF">ANN_00900</name>
</gene>
<proteinExistence type="predicted"/>
<keyword evidence="2" id="KW-1185">Reference proteome</keyword>
<evidence type="ECO:0000313" key="1">
    <source>
        <dbReference type="EMBL" id="KAJ4449500.1"/>
    </source>
</evidence>
<comment type="caution">
    <text evidence="1">The sequence shown here is derived from an EMBL/GenBank/DDBJ whole genome shotgun (WGS) entry which is preliminary data.</text>
</comment>
<name>A0ABQ8TS49_PERAM</name>
<dbReference type="Proteomes" id="UP001148838">
    <property type="component" value="Unassembled WGS sequence"/>
</dbReference>
<reference evidence="1 2" key="1">
    <citation type="journal article" date="2022" name="Allergy">
        <title>Genome assembly and annotation of Periplaneta americana reveal a comprehensive cockroach allergen profile.</title>
        <authorList>
            <person name="Wang L."/>
            <person name="Xiong Q."/>
            <person name="Saelim N."/>
            <person name="Wang L."/>
            <person name="Nong W."/>
            <person name="Wan A.T."/>
            <person name="Shi M."/>
            <person name="Liu X."/>
            <person name="Cao Q."/>
            <person name="Hui J.H.L."/>
            <person name="Sookrung N."/>
            <person name="Leung T.F."/>
            <person name="Tungtrongchitr A."/>
            <person name="Tsui S.K.W."/>
        </authorList>
    </citation>
    <scope>NUCLEOTIDE SEQUENCE [LARGE SCALE GENOMIC DNA]</scope>
    <source>
        <strain evidence="1">PWHHKU_190912</strain>
    </source>
</reference>
<evidence type="ECO:0000313" key="2">
    <source>
        <dbReference type="Proteomes" id="UP001148838"/>
    </source>
</evidence>